<reference evidence="2" key="1">
    <citation type="journal article" date="2024" name="Proc. Natl. Acad. Sci. U.S.A.">
        <title>Extraordinary preservation of gene collinearity over three hundred million years revealed in homosporous lycophytes.</title>
        <authorList>
            <person name="Li C."/>
            <person name="Wickell D."/>
            <person name="Kuo L.Y."/>
            <person name="Chen X."/>
            <person name="Nie B."/>
            <person name="Liao X."/>
            <person name="Peng D."/>
            <person name="Ji J."/>
            <person name="Jenkins J."/>
            <person name="Williams M."/>
            <person name="Shu S."/>
            <person name="Plott C."/>
            <person name="Barry K."/>
            <person name="Rajasekar S."/>
            <person name="Grimwood J."/>
            <person name="Han X."/>
            <person name="Sun S."/>
            <person name="Hou Z."/>
            <person name="He W."/>
            <person name="Dai G."/>
            <person name="Sun C."/>
            <person name="Schmutz J."/>
            <person name="Leebens-Mack J.H."/>
            <person name="Li F.W."/>
            <person name="Wang L."/>
        </authorList>
    </citation>
    <scope>NUCLEOTIDE SEQUENCE [LARGE SCALE GENOMIC DNA]</scope>
    <source>
        <strain evidence="2">cv. PW_Plant_1</strain>
    </source>
</reference>
<accession>A0ACC2AFE2</accession>
<proteinExistence type="predicted"/>
<comment type="caution">
    <text evidence="1">The sequence shown here is derived from an EMBL/GenBank/DDBJ whole genome shotgun (WGS) entry which is preliminary data.</text>
</comment>
<name>A0ACC2AFE2_DIPCM</name>
<organism evidence="1 2">
    <name type="scientific">Diphasiastrum complanatum</name>
    <name type="common">Issler's clubmoss</name>
    <name type="synonym">Lycopodium complanatum</name>
    <dbReference type="NCBI Taxonomy" id="34168"/>
    <lineage>
        <taxon>Eukaryota</taxon>
        <taxon>Viridiplantae</taxon>
        <taxon>Streptophyta</taxon>
        <taxon>Embryophyta</taxon>
        <taxon>Tracheophyta</taxon>
        <taxon>Lycopodiopsida</taxon>
        <taxon>Lycopodiales</taxon>
        <taxon>Lycopodiaceae</taxon>
        <taxon>Lycopodioideae</taxon>
        <taxon>Diphasiastrum</taxon>
    </lineage>
</organism>
<dbReference type="Proteomes" id="UP001162992">
    <property type="component" value="Chromosome 22"/>
</dbReference>
<protein>
    <submittedName>
        <fullName evidence="1">Uncharacterized protein</fullName>
    </submittedName>
</protein>
<dbReference type="EMBL" id="CM055113">
    <property type="protein sequence ID" value="KAJ7516288.1"/>
    <property type="molecule type" value="Genomic_DNA"/>
</dbReference>
<gene>
    <name evidence="1" type="ORF">O6H91_22G051300</name>
</gene>
<sequence>MTALSLPPFFSSIALTEQCRSTLPGLTASLTPSFSGSDGLRRKISLETQQLAAPSVARPLSYYRCSRGCPAAVAAVAAVASDVPPVSETKANFLKFYKKPIPTVYSNVIQELLVLQHLIRYNRTYQYDALFALGFVTVYDQLMDGYPSTEDREAIFKAYINALREDPDHYRRDAQKLAEWAASQNAESIVSFSSKEGEPENTLKDIAKRVGGQGNFHYNRFYAIGLFCLVELAKASDPLVLEQLSKSFNISKRSVDRDLDVYRNLLSKLAQAKELMKEYIDREKKKQAEREASSKADGAAVAKVGVKLECIYASD</sequence>
<evidence type="ECO:0000313" key="1">
    <source>
        <dbReference type="EMBL" id="KAJ7516288.1"/>
    </source>
</evidence>
<evidence type="ECO:0000313" key="2">
    <source>
        <dbReference type="Proteomes" id="UP001162992"/>
    </source>
</evidence>
<keyword evidence="2" id="KW-1185">Reference proteome</keyword>